<organism evidence="1 2">
    <name type="scientific">Sporosarcina limicola</name>
    <dbReference type="NCBI Taxonomy" id="34101"/>
    <lineage>
        <taxon>Bacteria</taxon>
        <taxon>Bacillati</taxon>
        <taxon>Bacillota</taxon>
        <taxon>Bacilli</taxon>
        <taxon>Bacillales</taxon>
        <taxon>Caryophanaceae</taxon>
        <taxon>Sporosarcina</taxon>
    </lineage>
</organism>
<dbReference type="Proteomes" id="UP000658225">
    <property type="component" value="Unassembled WGS sequence"/>
</dbReference>
<reference evidence="1" key="1">
    <citation type="submission" date="2020-10" db="EMBL/GenBank/DDBJ databases">
        <title>Genomic Encyclopedia of Type Strains, Phase IV (KMG-IV): sequencing the most valuable type-strain genomes for metagenomic binning, comparative biology and taxonomic classification.</title>
        <authorList>
            <person name="Goeker M."/>
        </authorList>
    </citation>
    <scope>NUCLEOTIDE SEQUENCE</scope>
    <source>
        <strain evidence="1">DSM 13886</strain>
    </source>
</reference>
<sequence>MSAVFLFFFIQLLISSWMMGTIPTLIYMSFQLITPTFFFAIVLS</sequence>
<name>A0A927MQC5_9BACL</name>
<proteinExistence type="predicted"/>
<comment type="caution">
    <text evidence="1">The sequence shown here is derived from an EMBL/GenBank/DDBJ whole genome shotgun (WGS) entry which is preliminary data.</text>
</comment>
<gene>
    <name evidence="1" type="ORF">H4683_002536</name>
</gene>
<evidence type="ECO:0000313" key="2">
    <source>
        <dbReference type="Proteomes" id="UP000658225"/>
    </source>
</evidence>
<protein>
    <submittedName>
        <fullName evidence="1">Na+/H+ antiporter NhaC</fullName>
    </submittedName>
</protein>
<accession>A0A927MQC5</accession>
<evidence type="ECO:0000313" key="1">
    <source>
        <dbReference type="EMBL" id="MBE1555431.1"/>
    </source>
</evidence>
<dbReference type="EMBL" id="JADBEL010000013">
    <property type="protein sequence ID" value="MBE1555431.1"/>
    <property type="molecule type" value="Genomic_DNA"/>
</dbReference>
<dbReference type="AlphaFoldDB" id="A0A927MQC5"/>
<keyword evidence="2" id="KW-1185">Reference proteome</keyword>
<dbReference type="RefSeq" id="WP_338062463.1">
    <property type="nucleotide sequence ID" value="NZ_JADBEL010000013.1"/>
</dbReference>